<evidence type="ECO:0000313" key="1">
    <source>
        <dbReference type="EMBL" id="AWI67025.1"/>
    </source>
</evidence>
<dbReference type="InterPro" id="IPR028956">
    <property type="entry name" value="Imm51"/>
</dbReference>
<sequence length="122" mass="14566">MESTEYLKVISTPDYIDILFIVESKKIMKIGEEMQKRCEEAYMNGYNWEAFFNAYMKINCPEILEKLKTDAEAGSYSIIFEDVNEQTRSMSKQLFDRIKSLVENEQLIYDFMENHNTEIEWD</sequence>
<organism evidence="1">
    <name type="scientific">Caecomyces sp</name>
    <dbReference type="NCBI Taxonomy" id="2078661"/>
    <lineage>
        <taxon>Eukaryota</taxon>
        <taxon>Fungi</taxon>
        <taxon>Fungi incertae sedis</taxon>
        <taxon>Chytridiomycota</taxon>
        <taxon>Chytridiomycota incertae sedis</taxon>
        <taxon>Neocallimastigomycetes</taxon>
        <taxon>Neocallimastigales</taxon>
        <taxon>Neocallimastigaceae</taxon>
        <taxon>Caecomyces</taxon>
    </lineage>
</organism>
<accession>A0A2S1TZE8</accession>
<protein>
    <submittedName>
        <fullName evidence="1">Immunity protein 51</fullName>
    </submittedName>
</protein>
<proteinExistence type="evidence at transcript level"/>
<dbReference type="Pfam" id="PF15595">
    <property type="entry name" value="Imm51"/>
    <property type="match status" value="1"/>
</dbReference>
<reference evidence="1" key="1">
    <citation type="submission" date="2018-03" db="EMBL/GenBank/DDBJ databases">
        <title>Horizontal gene transfer is an indispensable driver in forging the evolution of the Neocallimastigomycota as a distinct gut-dwelling fungal lineage.</title>
        <authorList>
            <person name="Murphy C.L."/>
            <person name="Youssef N.H."/>
            <person name="Elshahed M.S."/>
        </authorList>
    </citation>
    <scope>NUCLEOTIDE SEQUENCE</scope>
    <source>
        <strain evidence="1">Iso3</strain>
    </source>
</reference>
<name>A0A2S1TZE8_9FUNG</name>
<dbReference type="EMBL" id="MH043871">
    <property type="protein sequence ID" value="AWI67025.1"/>
    <property type="molecule type" value="mRNA"/>
</dbReference>
<dbReference type="AlphaFoldDB" id="A0A2S1TZE8"/>